<feature type="region of interest" description="Disordered" evidence="1">
    <location>
        <begin position="1"/>
        <end position="21"/>
    </location>
</feature>
<evidence type="ECO:0000313" key="3">
    <source>
        <dbReference type="Proteomes" id="UP000429552"/>
    </source>
</evidence>
<proteinExistence type="predicted"/>
<feature type="compositionally biased region" description="Low complexity" evidence="1">
    <location>
        <begin position="1"/>
        <end position="12"/>
    </location>
</feature>
<name>A0A640T9M4_STRNI</name>
<reference evidence="2 3" key="1">
    <citation type="submission" date="2019-12" db="EMBL/GenBank/DDBJ databases">
        <title>Whole genome shotgun sequence of Streptomyces libani subsp. libani NBRC 13452.</title>
        <authorList>
            <person name="Ichikawa N."/>
            <person name="Kimura A."/>
            <person name="Kitahashi Y."/>
            <person name="Komaki H."/>
            <person name="Tamura T."/>
        </authorList>
    </citation>
    <scope>NUCLEOTIDE SEQUENCE [LARGE SCALE GENOMIC DNA]</scope>
    <source>
        <strain evidence="2 3">NBRC 13452</strain>
    </source>
</reference>
<evidence type="ECO:0000256" key="1">
    <source>
        <dbReference type="SAM" id="MobiDB-lite"/>
    </source>
</evidence>
<comment type="caution">
    <text evidence="2">The sequence shown here is derived from an EMBL/GenBank/DDBJ whole genome shotgun (WGS) entry which is preliminary data.</text>
</comment>
<gene>
    <name evidence="2" type="ORF">Sliba_04810</name>
</gene>
<dbReference type="AlphaFoldDB" id="A0A640T9M4"/>
<dbReference type="Proteomes" id="UP000429552">
    <property type="component" value="Unassembled WGS sequence"/>
</dbReference>
<organism evidence="2 3">
    <name type="scientific">Streptomyces nigrescens</name>
    <dbReference type="NCBI Taxonomy" id="1920"/>
    <lineage>
        <taxon>Bacteria</taxon>
        <taxon>Bacillati</taxon>
        <taxon>Actinomycetota</taxon>
        <taxon>Actinomycetes</taxon>
        <taxon>Kitasatosporales</taxon>
        <taxon>Streptomycetaceae</taxon>
        <taxon>Streptomyces</taxon>
    </lineage>
</organism>
<dbReference type="EMBL" id="BLIP01000001">
    <property type="protein sequence ID" value="GFE20028.1"/>
    <property type="molecule type" value="Genomic_DNA"/>
</dbReference>
<protein>
    <submittedName>
        <fullName evidence="2">Uncharacterized protein</fullName>
    </submittedName>
</protein>
<accession>A0A640T9M4</accession>
<evidence type="ECO:0000313" key="2">
    <source>
        <dbReference type="EMBL" id="GFE20028.1"/>
    </source>
</evidence>
<sequence length="88" mass="9543">MASKGRGSKSSGNRGGSAQTLRNYWTTGAGAAKIRWGTPGDYNRCVRAVSKYLGSRARGYCALRHQAATGMWTSQHARALRGGGRRRR</sequence>